<dbReference type="InterPro" id="IPR047795">
    <property type="entry name" value="Put_SteA-like"/>
</dbReference>
<dbReference type="AlphaFoldDB" id="A0A9X2DQH6"/>
<evidence type="ECO:0000256" key="1">
    <source>
        <dbReference type="ARBA" id="ARBA00022679"/>
    </source>
</evidence>
<dbReference type="GO" id="GO:0009229">
    <property type="term" value="P:thiamine diphosphate biosynthetic process"/>
    <property type="evidence" value="ECO:0007669"/>
    <property type="project" value="InterPro"/>
</dbReference>
<evidence type="ECO:0000256" key="3">
    <source>
        <dbReference type="ARBA" id="ARBA00022777"/>
    </source>
</evidence>
<evidence type="ECO:0000259" key="5">
    <source>
        <dbReference type="Pfam" id="PF04263"/>
    </source>
</evidence>
<keyword evidence="3" id="KW-0418">Kinase</keyword>
<dbReference type="NCBIfam" id="NF040608">
    <property type="entry name" value="division_SteA"/>
    <property type="match status" value="1"/>
</dbReference>
<gene>
    <name evidence="6" type="primary">steA</name>
    <name evidence="6" type="ORF">M3202_14150</name>
</gene>
<accession>A0A9X2DQH6</accession>
<protein>
    <submittedName>
        <fullName evidence="6">Cytokinetic ring protein SteA</fullName>
    </submittedName>
</protein>
<dbReference type="InterPro" id="IPR007371">
    <property type="entry name" value="TPK_catalytic"/>
</dbReference>
<keyword evidence="4" id="KW-0067">ATP-binding</keyword>
<dbReference type="SUPFAM" id="SSF63999">
    <property type="entry name" value="Thiamin pyrophosphokinase, catalytic domain"/>
    <property type="match status" value="1"/>
</dbReference>
<organism evidence="6 7">
    <name type="scientific">Halalkalibacter oceani</name>
    <dbReference type="NCBI Taxonomy" id="1653776"/>
    <lineage>
        <taxon>Bacteria</taxon>
        <taxon>Bacillati</taxon>
        <taxon>Bacillota</taxon>
        <taxon>Bacilli</taxon>
        <taxon>Bacillales</taxon>
        <taxon>Bacillaceae</taxon>
        <taxon>Halalkalibacter</taxon>
    </lineage>
</organism>
<dbReference type="EMBL" id="JAMBOL010000013">
    <property type="protein sequence ID" value="MCM3715226.1"/>
    <property type="molecule type" value="Genomic_DNA"/>
</dbReference>
<name>A0A9X2DQH6_9BACI</name>
<dbReference type="RefSeq" id="WP_251223981.1">
    <property type="nucleotide sequence ID" value="NZ_JAMBOL010000013.1"/>
</dbReference>
<reference evidence="6" key="1">
    <citation type="submission" date="2022-05" db="EMBL/GenBank/DDBJ databases">
        <title>Comparative Genomics of Spacecraft Associated Microbes.</title>
        <authorList>
            <person name="Tran M.T."/>
            <person name="Wright A."/>
            <person name="Seuylemezian A."/>
            <person name="Eisen J."/>
            <person name="Coil D."/>
        </authorList>
    </citation>
    <scope>NUCLEOTIDE SEQUENCE</scope>
    <source>
        <strain evidence="6">214.1.1</strain>
    </source>
</reference>
<evidence type="ECO:0000313" key="6">
    <source>
        <dbReference type="EMBL" id="MCM3715226.1"/>
    </source>
</evidence>
<dbReference type="Gene3D" id="3.40.50.10240">
    <property type="entry name" value="Thiamin pyrophosphokinase, catalytic domain"/>
    <property type="match status" value="1"/>
</dbReference>
<dbReference type="GO" id="GO:0004788">
    <property type="term" value="F:thiamine diphosphokinase activity"/>
    <property type="evidence" value="ECO:0007669"/>
    <property type="project" value="InterPro"/>
</dbReference>
<dbReference type="InterPro" id="IPR036759">
    <property type="entry name" value="TPK_catalytic_sf"/>
</dbReference>
<keyword evidence="1" id="KW-0808">Transferase</keyword>
<proteinExistence type="predicted"/>
<keyword evidence="7" id="KW-1185">Reference proteome</keyword>
<dbReference type="GO" id="GO:0016301">
    <property type="term" value="F:kinase activity"/>
    <property type="evidence" value="ECO:0007669"/>
    <property type="project" value="UniProtKB-KW"/>
</dbReference>
<dbReference type="GO" id="GO:0005524">
    <property type="term" value="F:ATP binding"/>
    <property type="evidence" value="ECO:0007669"/>
    <property type="project" value="UniProtKB-KW"/>
</dbReference>
<sequence>MAEIIKGPIYEHEKTKELLHYVPQQTIVFLWHEDLDGVAADSLVKANVKAVINGKPSMSGKYRQKHVMTLLAAGIAVYDVLQQEKRALPFNGEAAVIIGDELFISVNTRPVLAAKLLRYNERMLQEKLRQAERHFSTAFAGFVENTLHYAERESGWFQSAFHLPPVLQSIKGRPVFIVARNTNYEKDIRVVRSKLLKKSAVIMAVDGAADGLLRQGICPHFIIGDMDSVSGEALTCGATLLCHQHPDGHSPGKSRLEALGLTAETICFVGTSEDVAISAAFWAGADHMYLIGCRIGMIEFLEKGRAGMGATWLARIQAGEKITDLKGIHTLYGKAEGVFPNLLQAKLQTYSRSLYQLIQERFNEWKKKEALHHD</sequence>
<evidence type="ECO:0000313" key="7">
    <source>
        <dbReference type="Proteomes" id="UP001139179"/>
    </source>
</evidence>
<keyword evidence="2" id="KW-0547">Nucleotide-binding</keyword>
<evidence type="ECO:0000256" key="4">
    <source>
        <dbReference type="ARBA" id="ARBA00022840"/>
    </source>
</evidence>
<feature type="domain" description="Thiamin pyrophosphokinase catalytic" evidence="5">
    <location>
        <begin position="194"/>
        <end position="234"/>
    </location>
</feature>
<comment type="caution">
    <text evidence="6">The sequence shown here is derived from an EMBL/GenBank/DDBJ whole genome shotgun (WGS) entry which is preliminary data.</text>
</comment>
<evidence type="ECO:0000256" key="2">
    <source>
        <dbReference type="ARBA" id="ARBA00022741"/>
    </source>
</evidence>
<dbReference type="Proteomes" id="UP001139179">
    <property type="component" value="Unassembled WGS sequence"/>
</dbReference>
<dbReference type="Pfam" id="PF04263">
    <property type="entry name" value="TPK_catalytic"/>
    <property type="match status" value="1"/>
</dbReference>